<name>A0AAD7VH75_QUISA</name>
<protein>
    <submittedName>
        <fullName evidence="2">APO protein 3, mitochondrial-like</fullName>
    </submittedName>
</protein>
<reference evidence="2" key="1">
    <citation type="journal article" date="2023" name="Science">
        <title>Elucidation of the pathway for biosynthesis of saponin adjuvants from the soapbark tree.</title>
        <authorList>
            <person name="Reed J."/>
            <person name="Orme A."/>
            <person name="El-Demerdash A."/>
            <person name="Owen C."/>
            <person name="Martin L.B.B."/>
            <person name="Misra R.C."/>
            <person name="Kikuchi S."/>
            <person name="Rejzek M."/>
            <person name="Martin A.C."/>
            <person name="Harkess A."/>
            <person name="Leebens-Mack J."/>
            <person name="Louveau T."/>
            <person name="Stephenson M.J."/>
            <person name="Osbourn A."/>
        </authorList>
    </citation>
    <scope>NUCLEOTIDE SEQUENCE</scope>
    <source>
        <strain evidence="2">S10</strain>
    </source>
</reference>
<feature type="domain" description="APO" evidence="1">
    <location>
        <begin position="122"/>
        <end position="206"/>
    </location>
</feature>
<evidence type="ECO:0000259" key="1">
    <source>
        <dbReference type="PROSITE" id="PS51499"/>
    </source>
</evidence>
<dbReference type="Proteomes" id="UP001163823">
    <property type="component" value="Chromosome 3"/>
</dbReference>
<feature type="domain" description="APO" evidence="1">
    <location>
        <begin position="295"/>
        <end position="381"/>
    </location>
</feature>
<accession>A0AAD7VH75</accession>
<comment type="caution">
    <text evidence="2">The sequence shown here is derived from an EMBL/GenBank/DDBJ whole genome shotgun (WGS) entry which is preliminary data.</text>
</comment>
<gene>
    <name evidence="2" type="ORF">O6P43_005276</name>
</gene>
<dbReference type="KEGG" id="qsa:O6P43_005276"/>
<evidence type="ECO:0000313" key="3">
    <source>
        <dbReference type="Proteomes" id="UP001163823"/>
    </source>
</evidence>
<keyword evidence="3" id="KW-1185">Reference proteome</keyword>
<sequence length="403" mass="45986">MFPIRVRNAANLLESIIQDSAAYFTSMNEHFRGYYSTLSSTELTRKRKKSERKPLVRSFNELKREARLRRKERETVHEITLQPPENGLLVKDLVPVAHEVYAARSELLSSVSSIVMSVAIYVCCLCGEVHIGHPPHKIKTCNITGSRSSKEHCWTRGAMEHVLPNVGSFHLYDRIGRAVSHNEQLEVDRIPAIVELCVQAGVDILEYPTRRRVFPVSCIAGRIIDFERRFPKHDSPGKDINPCGFWYKNKNFSEDKFSLDVHADHIREIAVQGMKAWEKMCAGTSKLMQKYAVQTCGYCSEVQVGPKGHRVRNCQAYKHQMRDGQHAWQEATINDLVPVVYVWHVQHQHSGEPLVNGLKRYYGMLPAVVELFAQAGAEVGNNYASLMREDIAVPEMDEEKWVV</sequence>
<dbReference type="InterPro" id="IPR023342">
    <property type="entry name" value="APO_dom"/>
</dbReference>
<evidence type="ECO:0000313" key="2">
    <source>
        <dbReference type="EMBL" id="KAJ7975340.1"/>
    </source>
</evidence>
<dbReference type="PROSITE" id="PS51499">
    <property type="entry name" value="APO"/>
    <property type="match status" value="2"/>
</dbReference>
<proteinExistence type="predicted"/>
<dbReference type="Pfam" id="PF05634">
    <property type="entry name" value="APO_RNA-bind"/>
    <property type="match status" value="2"/>
</dbReference>
<dbReference type="EMBL" id="JARAOO010000003">
    <property type="protein sequence ID" value="KAJ7975340.1"/>
    <property type="molecule type" value="Genomic_DNA"/>
</dbReference>
<dbReference type="EMBL" id="JARAOO010000003">
    <property type="protein sequence ID" value="KAJ7975339.1"/>
    <property type="molecule type" value="Genomic_DNA"/>
</dbReference>
<organism evidence="2 3">
    <name type="scientific">Quillaja saponaria</name>
    <name type="common">Soap bark tree</name>
    <dbReference type="NCBI Taxonomy" id="32244"/>
    <lineage>
        <taxon>Eukaryota</taxon>
        <taxon>Viridiplantae</taxon>
        <taxon>Streptophyta</taxon>
        <taxon>Embryophyta</taxon>
        <taxon>Tracheophyta</taxon>
        <taxon>Spermatophyta</taxon>
        <taxon>Magnoliopsida</taxon>
        <taxon>eudicotyledons</taxon>
        <taxon>Gunneridae</taxon>
        <taxon>Pentapetalae</taxon>
        <taxon>rosids</taxon>
        <taxon>fabids</taxon>
        <taxon>Fabales</taxon>
        <taxon>Quillajaceae</taxon>
        <taxon>Quillaja</taxon>
    </lineage>
</organism>
<dbReference type="PANTHER" id="PTHR10388">
    <property type="entry name" value="EUKARYOTIC TRANSLATION INITIATION FACTOR SUI1"/>
    <property type="match status" value="1"/>
</dbReference>
<dbReference type="AlphaFoldDB" id="A0AAD7VH75"/>
<dbReference type="GO" id="GO:0003723">
    <property type="term" value="F:RNA binding"/>
    <property type="evidence" value="ECO:0007669"/>
    <property type="project" value="InterPro"/>
</dbReference>